<feature type="coiled-coil region" evidence="1">
    <location>
        <begin position="627"/>
        <end position="740"/>
    </location>
</feature>
<dbReference type="SMR" id="A2EPB3"/>
<dbReference type="KEGG" id="tva:4763364"/>
<dbReference type="VEuPathDB" id="TrichDB:TVAGG3_0679530"/>
<keyword evidence="1" id="KW-0175">Coiled coil</keyword>
<dbReference type="VEuPathDB" id="TrichDB:TVAG_080900"/>
<dbReference type="AlphaFoldDB" id="A2EPB3"/>
<evidence type="ECO:0000313" key="3">
    <source>
        <dbReference type="EMBL" id="EAY05498.1"/>
    </source>
</evidence>
<reference evidence="3" key="1">
    <citation type="submission" date="2006-10" db="EMBL/GenBank/DDBJ databases">
        <authorList>
            <person name="Amadeo P."/>
            <person name="Zhao Q."/>
            <person name="Wortman J."/>
            <person name="Fraser-Liggett C."/>
            <person name="Carlton J."/>
        </authorList>
    </citation>
    <scope>NUCLEOTIDE SEQUENCE</scope>
    <source>
        <strain evidence="3">G3</strain>
    </source>
</reference>
<sequence>MDTSGSTSPGRSYALNSSPLSRLSELLKDVIDKEVPQLNDFTNGRLFLTKLGTQLSNTLQSSKHTPISYDLAKMIDFGFRYFLNEIVTETKNSCLSSNALTRLHTPPTLSLDNSDQENQEVDKLKADLFFVRNEKENLTLELENLKTKVKNTKESLIQSKNQYSQMTNQSQTKINDLQASLKQTTKEREEYRTQVNSLHEKYVTSLNDIRDLENKMHKIDAELTLSKRSANISKAKVSKLENQIENLQQTISTLSESANSPVNSRRSSNANQNSFTEMKLSPQREVSNSYKSTAQETLKHAQEKLDETNEDMILANKLKAKIEEEISKEIELPDNAEQESEQQNERFDALNRSISDLEEEKSKLLGGLNYYKQIVNNIKDELDFKGNETEISSNIKLLISKSQQNTENFDERSSYESLINGLVNFIAKFVNNDDVTSIPLKSLVPINKNESILETVKSAVTNSLNLVSESNETPIFEASTGSDKAVEDIMNILMPKKNYKVFAVVSLLSSVNGRLIEIINEKNRRTKSLLQYFPDSSDDNILNNVLDFVRNLQSTFINAKHILTSQFQREIDDQNDVRCISMFVDECSSVLTNMEVELRPILGSDTDFAEIPIKARTIIDEVKQTSLSSTKANKTKQEEEFQKLISENSELRNNILQLQTRCNRYTQQIQAVEAENIGIKKEMNDNKLEFEKKIEKIMKDEQDKYVNELQKVQKAYDDHKAELELKNLNLSSKLKASQQNAEELSLLYQENASKLREKEFSLENISPTKNFDNSYLIPILSQCFVVTGQWNESKIQKAVATLIARLQRLEKERATASRTPRK</sequence>
<dbReference type="InParanoid" id="A2EPB3"/>
<protein>
    <submittedName>
        <fullName evidence="3">Uncharacterized protein</fullName>
    </submittedName>
</protein>
<dbReference type="RefSeq" id="XP_001317721.1">
    <property type="nucleotide sequence ID" value="XM_001317686.1"/>
</dbReference>
<evidence type="ECO:0000313" key="4">
    <source>
        <dbReference type="Proteomes" id="UP000001542"/>
    </source>
</evidence>
<accession>A2EPB3</accession>
<organism evidence="3 4">
    <name type="scientific">Trichomonas vaginalis (strain ATCC PRA-98 / G3)</name>
    <dbReference type="NCBI Taxonomy" id="412133"/>
    <lineage>
        <taxon>Eukaryota</taxon>
        <taxon>Metamonada</taxon>
        <taxon>Parabasalia</taxon>
        <taxon>Trichomonadida</taxon>
        <taxon>Trichomonadidae</taxon>
        <taxon>Trichomonas</taxon>
    </lineage>
</organism>
<gene>
    <name evidence="3" type="ORF">TVAG_080900</name>
</gene>
<dbReference type="PANTHER" id="PTHR23159">
    <property type="entry name" value="CENTROSOMAL PROTEIN 2"/>
    <property type="match status" value="1"/>
</dbReference>
<feature type="coiled-coil region" evidence="1">
    <location>
        <begin position="792"/>
        <end position="819"/>
    </location>
</feature>
<feature type="region of interest" description="Disordered" evidence="2">
    <location>
        <begin position="255"/>
        <end position="286"/>
    </location>
</feature>
<keyword evidence="4" id="KW-1185">Reference proteome</keyword>
<name>A2EPB3_TRIV3</name>
<proteinExistence type="predicted"/>
<dbReference type="PANTHER" id="PTHR23159:SF31">
    <property type="entry name" value="CENTROSOME-ASSOCIATED PROTEIN CEP250 ISOFORM X1"/>
    <property type="match status" value="1"/>
</dbReference>
<dbReference type="EMBL" id="DS113447">
    <property type="protein sequence ID" value="EAY05498.1"/>
    <property type="molecule type" value="Genomic_DNA"/>
</dbReference>
<dbReference type="Proteomes" id="UP000001542">
    <property type="component" value="Unassembled WGS sequence"/>
</dbReference>
<feature type="compositionally biased region" description="Low complexity" evidence="2">
    <location>
        <begin position="263"/>
        <end position="274"/>
    </location>
</feature>
<feature type="coiled-coil region" evidence="1">
    <location>
        <begin position="291"/>
        <end position="360"/>
    </location>
</feature>
<evidence type="ECO:0000256" key="1">
    <source>
        <dbReference type="SAM" id="Coils"/>
    </source>
</evidence>
<reference evidence="3" key="2">
    <citation type="journal article" date="2007" name="Science">
        <title>Draft genome sequence of the sexually transmitted pathogen Trichomonas vaginalis.</title>
        <authorList>
            <person name="Carlton J.M."/>
            <person name="Hirt R.P."/>
            <person name="Silva J.C."/>
            <person name="Delcher A.L."/>
            <person name="Schatz M."/>
            <person name="Zhao Q."/>
            <person name="Wortman J.R."/>
            <person name="Bidwell S.L."/>
            <person name="Alsmark U.C.M."/>
            <person name="Besteiro S."/>
            <person name="Sicheritz-Ponten T."/>
            <person name="Noel C.J."/>
            <person name="Dacks J.B."/>
            <person name="Foster P.G."/>
            <person name="Simillion C."/>
            <person name="Van de Peer Y."/>
            <person name="Miranda-Saavedra D."/>
            <person name="Barton G.J."/>
            <person name="Westrop G.D."/>
            <person name="Mueller S."/>
            <person name="Dessi D."/>
            <person name="Fiori P.L."/>
            <person name="Ren Q."/>
            <person name="Paulsen I."/>
            <person name="Zhang H."/>
            <person name="Bastida-Corcuera F.D."/>
            <person name="Simoes-Barbosa A."/>
            <person name="Brown M.T."/>
            <person name="Hayes R.D."/>
            <person name="Mukherjee M."/>
            <person name="Okumura C.Y."/>
            <person name="Schneider R."/>
            <person name="Smith A.J."/>
            <person name="Vanacova S."/>
            <person name="Villalvazo M."/>
            <person name="Haas B.J."/>
            <person name="Pertea M."/>
            <person name="Feldblyum T.V."/>
            <person name="Utterback T.R."/>
            <person name="Shu C.L."/>
            <person name="Osoegawa K."/>
            <person name="de Jong P.J."/>
            <person name="Hrdy I."/>
            <person name="Horvathova L."/>
            <person name="Zubacova Z."/>
            <person name="Dolezal P."/>
            <person name="Malik S.B."/>
            <person name="Logsdon J.M. Jr."/>
            <person name="Henze K."/>
            <person name="Gupta A."/>
            <person name="Wang C.C."/>
            <person name="Dunne R.L."/>
            <person name="Upcroft J.A."/>
            <person name="Upcroft P."/>
            <person name="White O."/>
            <person name="Salzberg S.L."/>
            <person name="Tang P."/>
            <person name="Chiu C.-H."/>
            <person name="Lee Y.-S."/>
            <person name="Embley T.M."/>
            <person name="Coombs G.H."/>
            <person name="Mottram J.C."/>
            <person name="Tachezy J."/>
            <person name="Fraser-Liggett C.M."/>
            <person name="Johnson P.J."/>
        </authorList>
    </citation>
    <scope>NUCLEOTIDE SEQUENCE [LARGE SCALE GENOMIC DNA]</scope>
    <source>
        <strain evidence="3">G3</strain>
    </source>
</reference>
<evidence type="ECO:0000256" key="2">
    <source>
        <dbReference type="SAM" id="MobiDB-lite"/>
    </source>
</evidence>
<feature type="coiled-coil region" evidence="1">
    <location>
        <begin position="121"/>
        <end position="201"/>
    </location>
</feature>